<sequence>VGRKKDKPSNLVLIDYLYSNNSQEPNQIYKINSEAPLTTQVRKAKSTNQQIPSNKT</sequence>
<dbReference type="EMBL" id="CAJVQB010043196">
    <property type="protein sequence ID" value="CAG8830994.1"/>
    <property type="molecule type" value="Genomic_DNA"/>
</dbReference>
<dbReference type="Proteomes" id="UP000789901">
    <property type="component" value="Unassembled WGS sequence"/>
</dbReference>
<evidence type="ECO:0000313" key="3">
    <source>
        <dbReference type="Proteomes" id="UP000789901"/>
    </source>
</evidence>
<reference evidence="2 3" key="1">
    <citation type="submission" date="2021-06" db="EMBL/GenBank/DDBJ databases">
        <authorList>
            <person name="Kallberg Y."/>
            <person name="Tangrot J."/>
            <person name="Rosling A."/>
        </authorList>
    </citation>
    <scope>NUCLEOTIDE SEQUENCE [LARGE SCALE GENOMIC DNA]</scope>
    <source>
        <strain evidence="2 3">120-4 pot B 10/14</strain>
    </source>
</reference>
<protein>
    <submittedName>
        <fullName evidence="2">13600_t:CDS:1</fullName>
    </submittedName>
</protein>
<accession>A0ABN7WFY2</accession>
<comment type="caution">
    <text evidence="2">The sequence shown here is derived from an EMBL/GenBank/DDBJ whole genome shotgun (WGS) entry which is preliminary data.</text>
</comment>
<proteinExistence type="predicted"/>
<evidence type="ECO:0000313" key="2">
    <source>
        <dbReference type="EMBL" id="CAG8830994.1"/>
    </source>
</evidence>
<gene>
    <name evidence="2" type="ORF">GMARGA_LOCUS30518</name>
</gene>
<keyword evidence="3" id="KW-1185">Reference proteome</keyword>
<feature type="non-terminal residue" evidence="2">
    <location>
        <position position="1"/>
    </location>
</feature>
<evidence type="ECO:0000256" key="1">
    <source>
        <dbReference type="SAM" id="MobiDB-lite"/>
    </source>
</evidence>
<feature type="region of interest" description="Disordered" evidence="1">
    <location>
        <begin position="34"/>
        <end position="56"/>
    </location>
</feature>
<organism evidence="2 3">
    <name type="scientific">Gigaspora margarita</name>
    <dbReference type="NCBI Taxonomy" id="4874"/>
    <lineage>
        <taxon>Eukaryota</taxon>
        <taxon>Fungi</taxon>
        <taxon>Fungi incertae sedis</taxon>
        <taxon>Mucoromycota</taxon>
        <taxon>Glomeromycotina</taxon>
        <taxon>Glomeromycetes</taxon>
        <taxon>Diversisporales</taxon>
        <taxon>Gigasporaceae</taxon>
        <taxon>Gigaspora</taxon>
    </lineage>
</organism>
<name>A0ABN7WFY2_GIGMA</name>